<sequence>MSQHQGELLRPHAEFAPLPGICPSPLNGAVRKRKPSHSQLEAFIGHMSKLGSEAKMDSTLSSMPHYPSHLLCEMGELTQTAEKHASKLPVGFDRSSRMKNGCITMEHFKVIKMHQLEDEKDRQEKKYYYLYALLATHPLLNQTVNRMQRIAEGKGGELFVLYSAHDVTLSPVLSALGITEARFPRFAARLVFELWKDGKKNKEHFIRILYNGVDVSSQTSFCRDYNQRYNMPMCPLEKFVHFVKQDMFSPFNTTNYYDACRRRLF</sequence>
<name>A0ACB8FA51_9SAUR</name>
<evidence type="ECO:0000313" key="1">
    <source>
        <dbReference type="EMBL" id="KAH8002294.1"/>
    </source>
</evidence>
<dbReference type="EMBL" id="CM037621">
    <property type="protein sequence ID" value="KAH8002294.1"/>
    <property type="molecule type" value="Genomic_DNA"/>
</dbReference>
<protein>
    <submittedName>
        <fullName evidence="1">2-phosphoxylose phosphatase 1</fullName>
    </submittedName>
</protein>
<evidence type="ECO:0000313" key="2">
    <source>
        <dbReference type="Proteomes" id="UP000827872"/>
    </source>
</evidence>
<organism evidence="1 2">
    <name type="scientific">Sphaerodactylus townsendi</name>
    <dbReference type="NCBI Taxonomy" id="933632"/>
    <lineage>
        <taxon>Eukaryota</taxon>
        <taxon>Metazoa</taxon>
        <taxon>Chordata</taxon>
        <taxon>Craniata</taxon>
        <taxon>Vertebrata</taxon>
        <taxon>Euteleostomi</taxon>
        <taxon>Lepidosauria</taxon>
        <taxon>Squamata</taxon>
        <taxon>Bifurcata</taxon>
        <taxon>Gekkota</taxon>
        <taxon>Sphaerodactylidae</taxon>
        <taxon>Sphaerodactylus</taxon>
    </lineage>
</organism>
<accession>A0ACB8FA51</accession>
<reference evidence="1" key="1">
    <citation type="submission" date="2021-08" db="EMBL/GenBank/DDBJ databases">
        <title>The first chromosome-level gecko genome reveals the dynamic sex chromosomes of Neotropical dwarf geckos (Sphaerodactylidae: Sphaerodactylus).</title>
        <authorList>
            <person name="Pinto B.J."/>
            <person name="Keating S.E."/>
            <person name="Gamble T."/>
        </authorList>
    </citation>
    <scope>NUCLEOTIDE SEQUENCE</scope>
    <source>
        <strain evidence="1">TG3544</strain>
    </source>
</reference>
<gene>
    <name evidence="1" type="primary">PXYLP1</name>
    <name evidence="1" type="ORF">K3G42_022428</name>
</gene>
<proteinExistence type="predicted"/>
<keyword evidence="2" id="KW-1185">Reference proteome</keyword>
<comment type="caution">
    <text evidence="1">The sequence shown here is derived from an EMBL/GenBank/DDBJ whole genome shotgun (WGS) entry which is preliminary data.</text>
</comment>
<dbReference type="Proteomes" id="UP000827872">
    <property type="component" value="Linkage Group LG08"/>
</dbReference>